<dbReference type="SUPFAM" id="SSF54534">
    <property type="entry name" value="FKBP-like"/>
    <property type="match status" value="1"/>
</dbReference>
<dbReference type="EC" id="5.2.1.8" evidence="3 9"/>
<evidence type="ECO:0000256" key="6">
    <source>
        <dbReference type="ARBA" id="ARBA00023186"/>
    </source>
</evidence>
<evidence type="ECO:0000256" key="1">
    <source>
        <dbReference type="ARBA" id="ARBA00000971"/>
    </source>
</evidence>
<feature type="domain" description="PPIase FKBP-type" evidence="11">
    <location>
        <begin position="196"/>
        <end position="277"/>
    </location>
</feature>
<protein>
    <recommendedName>
        <fullName evidence="4 9">Trigger factor</fullName>
        <shortName evidence="9">TF</shortName>
        <ecNumber evidence="3 9">5.2.1.8</ecNumber>
    </recommendedName>
    <alternativeName>
        <fullName evidence="8 9">PPIase</fullName>
    </alternativeName>
</protein>
<evidence type="ECO:0000256" key="8">
    <source>
        <dbReference type="ARBA" id="ARBA00029986"/>
    </source>
</evidence>
<dbReference type="Gene3D" id="3.10.50.40">
    <property type="match status" value="1"/>
</dbReference>
<dbReference type="GO" id="GO:0044183">
    <property type="term" value="F:protein folding chaperone"/>
    <property type="evidence" value="ECO:0007669"/>
    <property type="project" value="TreeGrafter"/>
</dbReference>
<dbReference type="GO" id="GO:0043022">
    <property type="term" value="F:ribosome binding"/>
    <property type="evidence" value="ECO:0007669"/>
    <property type="project" value="TreeGrafter"/>
</dbReference>
<gene>
    <name evidence="9 14" type="primary">tig</name>
    <name evidence="14" type="ORF">P8935_23180</name>
</gene>
<comment type="catalytic activity">
    <reaction evidence="1 9">
        <text>[protein]-peptidylproline (omega=180) = [protein]-peptidylproline (omega=0)</text>
        <dbReference type="Rhea" id="RHEA:16237"/>
        <dbReference type="Rhea" id="RHEA-COMP:10747"/>
        <dbReference type="Rhea" id="RHEA-COMP:10748"/>
        <dbReference type="ChEBI" id="CHEBI:83833"/>
        <dbReference type="ChEBI" id="CHEBI:83834"/>
        <dbReference type="EC" id="5.2.1.8"/>
    </reaction>
</comment>
<dbReference type="InterPro" id="IPR008881">
    <property type="entry name" value="Trigger_fac_ribosome-bd_bac"/>
</dbReference>
<dbReference type="PIRSF" id="PIRSF003095">
    <property type="entry name" value="Trigger_factor"/>
    <property type="match status" value="1"/>
</dbReference>
<proteinExistence type="inferred from homology"/>
<dbReference type="NCBIfam" id="TIGR00115">
    <property type="entry name" value="tig"/>
    <property type="match status" value="1"/>
</dbReference>
<evidence type="ECO:0000256" key="5">
    <source>
        <dbReference type="ARBA" id="ARBA00023110"/>
    </source>
</evidence>
<dbReference type="InterPro" id="IPR005215">
    <property type="entry name" value="Trig_fac"/>
</dbReference>
<name>A0AAU7DJA1_9BACT</name>
<dbReference type="GO" id="GO:0003755">
    <property type="term" value="F:peptidyl-prolyl cis-trans isomerase activity"/>
    <property type="evidence" value="ECO:0007669"/>
    <property type="project" value="UniProtKB-UniRule"/>
</dbReference>
<keyword evidence="9" id="KW-0132">Cell division</keyword>
<keyword evidence="5 9" id="KW-0697">Rotamase</keyword>
<feature type="domain" description="Trigger factor C-terminal" evidence="13">
    <location>
        <begin position="301"/>
        <end position="457"/>
    </location>
</feature>
<evidence type="ECO:0000259" key="12">
    <source>
        <dbReference type="Pfam" id="PF05697"/>
    </source>
</evidence>
<dbReference type="RefSeq" id="WP_348262681.1">
    <property type="nucleotide sequence ID" value="NZ_CP121196.1"/>
</dbReference>
<comment type="function">
    <text evidence="9">Involved in protein export. Acts as a chaperone by maintaining the newly synthesized protein in an open conformation. Functions as a peptidyl-prolyl cis-trans isomerase.</text>
</comment>
<accession>A0AAU7DJA1</accession>
<keyword evidence="9" id="KW-0963">Cytoplasm</keyword>
<dbReference type="GO" id="GO:0051083">
    <property type="term" value="P:'de novo' cotranslational protein folding"/>
    <property type="evidence" value="ECO:0007669"/>
    <property type="project" value="TreeGrafter"/>
</dbReference>
<dbReference type="EMBL" id="CP121196">
    <property type="protein sequence ID" value="XBH17456.1"/>
    <property type="molecule type" value="Genomic_DNA"/>
</dbReference>
<dbReference type="AlphaFoldDB" id="A0AAU7DJA1"/>
<evidence type="ECO:0000256" key="2">
    <source>
        <dbReference type="ARBA" id="ARBA00005464"/>
    </source>
</evidence>
<evidence type="ECO:0000259" key="13">
    <source>
        <dbReference type="Pfam" id="PF05698"/>
    </source>
</evidence>
<evidence type="ECO:0000256" key="3">
    <source>
        <dbReference type="ARBA" id="ARBA00013194"/>
    </source>
</evidence>
<feature type="compositionally biased region" description="Polar residues" evidence="10">
    <location>
        <begin position="1"/>
        <end position="14"/>
    </location>
</feature>
<feature type="compositionally biased region" description="Basic and acidic residues" evidence="10">
    <location>
        <begin position="17"/>
        <end position="40"/>
    </location>
</feature>
<evidence type="ECO:0000256" key="10">
    <source>
        <dbReference type="SAM" id="MobiDB-lite"/>
    </source>
</evidence>
<evidence type="ECO:0000313" key="14">
    <source>
        <dbReference type="EMBL" id="XBH17456.1"/>
    </source>
</evidence>
<dbReference type="InterPro" id="IPR008880">
    <property type="entry name" value="Trigger_fac_C"/>
</dbReference>
<keyword evidence="9" id="KW-0131">Cell cycle</keyword>
<dbReference type="GO" id="GO:0051301">
    <property type="term" value="P:cell division"/>
    <property type="evidence" value="ECO:0007669"/>
    <property type="project" value="UniProtKB-KW"/>
</dbReference>
<dbReference type="Pfam" id="PF00254">
    <property type="entry name" value="FKBP_C"/>
    <property type="match status" value="1"/>
</dbReference>
<dbReference type="PANTHER" id="PTHR30560:SF3">
    <property type="entry name" value="TRIGGER FACTOR-LIKE PROTEIN TIG, CHLOROPLASTIC"/>
    <property type="match status" value="1"/>
</dbReference>
<dbReference type="SUPFAM" id="SSF102735">
    <property type="entry name" value="Trigger factor ribosome-binding domain"/>
    <property type="match status" value="1"/>
</dbReference>
<evidence type="ECO:0000256" key="9">
    <source>
        <dbReference type="HAMAP-Rule" id="MF_00303"/>
    </source>
</evidence>
<dbReference type="InterPro" id="IPR027304">
    <property type="entry name" value="Trigger_fact/SurA_dom_sf"/>
</dbReference>
<dbReference type="InterPro" id="IPR037041">
    <property type="entry name" value="Trigger_fac_C_sf"/>
</dbReference>
<dbReference type="InterPro" id="IPR046357">
    <property type="entry name" value="PPIase_dom_sf"/>
</dbReference>
<dbReference type="SUPFAM" id="SSF109998">
    <property type="entry name" value="Triger factor/SurA peptide-binding domain-like"/>
    <property type="match status" value="1"/>
</dbReference>
<comment type="domain">
    <text evidence="9">Consists of 3 domains; the N-terminus binds the ribosome, the middle domain has PPIase activity, while the C-terminus has intrinsic chaperone activity on its own.</text>
</comment>
<dbReference type="GO" id="GO:0043335">
    <property type="term" value="P:protein unfolding"/>
    <property type="evidence" value="ECO:0007669"/>
    <property type="project" value="TreeGrafter"/>
</dbReference>
<keyword evidence="7 9" id="KW-0413">Isomerase</keyword>
<feature type="domain" description="Trigger factor ribosome-binding bacterial" evidence="12">
    <location>
        <begin position="47"/>
        <end position="181"/>
    </location>
</feature>
<evidence type="ECO:0000256" key="4">
    <source>
        <dbReference type="ARBA" id="ARBA00016902"/>
    </source>
</evidence>
<comment type="subcellular location">
    <subcellularLocation>
        <location evidence="9">Cytoplasm</location>
    </subcellularLocation>
    <text evidence="9">About half TF is bound to the ribosome near the polypeptide exit tunnel while the other half is free in the cytoplasm.</text>
</comment>
<evidence type="ECO:0000256" key="7">
    <source>
        <dbReference type="ARBA" id="ARBA00023235"/>
    </source>
</evidence>
<dbReference type="Gene3D" id="1.10.3120.10">
    <property type="entry name" value="Trigger factor, C-terminal domain"/>
    <property type="match status" value="1"/>
</dbReference>
<dbReference type="InterPro" id="IPR001179">
    <property type="entry name" value="PPIase_FKBP_dom"/>
</dbReference>
<dbReference type="InterPro" id="IPR036611">
    <property type="entry name" value="Trigger_fac_ribosome-bd_sf"/>
</dbReference>
<dbReference type="GO" id="GO:0015031">
    <property type="term" value="P:protein transport"/>
    <property type="evidence" value="ECO:0007669"/>
    <property type="project" value="UniProtKB-UniRule"/>
</dbReference>
<organism evidence="14">
    <name type="scientific">Telmatobacter sp. DSM 110680</name>
    <dbReference type="NCBI Taxonomy" id="3036704"/>
    <lineage>
        <taxon>Bacteria</taxon>
        <taxon>Pseudomonadati</taxon>
        <taxon>Acidobacteriota</taxon>
        <taxon>Terriglobia</taxon>
        <taxon>Terriglobales</taxon>
        <taxon>Acidobacteriaceae</taxon>
        <taxon>Telmatobacter</taxon>
    </lineage>
</organism>
<keyword evidence="6 9" id="KW-0143">Chaperone</keyword>
<dbReference type="HAMAP" id="MF_00303">
    <property type="entry name" value="Trigger_factor_Tig"/>
    <property type="match status" value="1"/>
</dbReference>
<dbReference type="Gene3D" id="3.30.70.1050">
    <property type="entry name" value="Trigger factor ribosome-binding domain"/>
    <property type="match status" value="1"/>
</dbReference>
<dbReference type="Pfam" id="PF05697">
    <property type="entry name" value="Trigger_N"/>
    <property type="match status" value="1"/>
</dbReference>
<sequence>MSTADTLETNPTSDTPEEAHGHEGHDHDHSHEQEPHEHQHGPVLNPECTRELVLDVPAEEVSKAFRTVTRNYQKYAKLPGFRPGKVPEAVVRRRFANEIRKEVIDGILPERFSNGVRELGIRPVGQPQVTELTVEEGQPLHVKAVFEFLPDFSIEGYEQVVVDKPSVEVTDEEFAHEIAQLQDSRAVVEPVEEDRPIVDGDWAEISYNGRVSDDAEAAPIKGEDSLVEVGGKDTVEAFTQVLRGAKPGQELQAEVIYPADYPEAKLQGKTVAYDVTVKAIKKRTLPELNDEFAKELGNYESLDDLQSRVREHMASRKRRSLEAETKDRLFAAMVEKYQFPVPESLVQDQIDARLERGLRALAAQGMNPEQMRKLDFSRLRGAQRDSALAEVKANILMDRIAEKEGVTVSDEELDRELQLAALQSREPYETLRQRLTDDGGLARIREQLKREKTASLLYERLPA</sequence>
<reference evidence="14" key="1">
    <citation type="submission" date="2023-03" db="EMBL/GenBank/DDBJ databases">
        <title>Edaphobacter sp.</title>
        <authorList>
            <person name="Huber K.J."/>
            <person name="Papendorf J."/>
            <person name="Pilke C."/>
            <person name="Bunk B."/>
            <person name="Sproeer C."/>
            <person name="Pester M."/>
        </authorList>
    </citation>
    <scope>NUCLEOTIDE SEQUENCE</scope>
    <source>
        <strain evidence="14">DSM 110680</strain>
    </source>
</reference>
<dbReference type="Pfam" id="PF05698">
    <property type="entry name" value="Trigger_C"/>
    <property type="match status" value="1"/>
</dbReference>
<feature type="region of interest" description="Disordered" evidence="10">
    <location>
        <begin position="1"/>
        <end position="44"/>
    </location>
</feature>
<dbReference type="GO" id="GO:0005737">
    <property type="term" value="C:cytoplasm"/>
    <property type="evidence" value="ECO:0007669"/>
    <property type="project" value="UniProtKB-SubCell"/>
</dbReference>
<dbReference type="PANTHER" id="PTHR30560">
    <property type="entry name" value="TRIGGER FACTOR CHAPERONE AND PEPTIDYL-PROLYL CIS/TRANS ISOMERASE"/>
    <property type="match status" value="1"/>
</dbReference>
<comment type="similarity">
    <text evidence="2 9">Belongs to the FKBP-type PPIase family. Tig subfamily.</text>
</comment>
<evidence type="ECO:0000259" key="11">
    <source>
        <dbReference type="Pfam" id="PF00254"/>
    </source>
</evidence>